<comment type="caution">
    <text evidence="1">The sequence shown here is derived from an EMBL/GenBank/DDBJ whole genome shotgun (WGS) entry which is preliminary data.</text>
</comment>
<evidence type="ECO:0000313" key="2">
    <source>
        <dbReference type="Proteomes" id="UP000677457"/>
    </source>
</evidence>
<protein>
    <submittedName>
        <fullName evidence="1">Uncharacterized protein</fullName>
    </submittedName>
</protein>
<organism evidence="1 2">
    <name type="scientific">Salinispora arenicola</name>
    <dbReference type="NCBI Taxonomy" id="168697"/>
    <lineage>
        <taxon>Bacteria</taxon>
        <taxon>Bacillati</taxon>
        <taxon>Actinomycetota</taxon>
        <taxon>Actinomycetes</taxon>
        <taxon>Micromonosporales</taxon>
        <taxon>Micromonosporaceae</taxon>
        <taxon>Salinispora</taxon>
    </lineage>
</organism>
<keyword evidence="2" id="KW-1185">Reference proteome</keyword>
<evidence type="ECO:0000313" key="1">
    <source>
        <dbReference type="EMBL" id="GIM86497.1"/>
    </source>
</evidence>
<gene>
    <name evidence="1" type="ORF">Sar04_32330</name>
</gene>
<accession>A0ABQ4JUV3</accession>
<dbReference type="EMBL" id="BOQM01000025">
    <property type="protein sequence ID" value="GIM86497.1"/>
    <property type="molecule type" value="Genomic_DNA"/>
</dbReference>
<sequence length="70" mass="7481">MVAGNTPVLVHNTGPCDPVDAWSPGTFGSAKESATYHVGKHGKGRTLAEYTDEAKNLWAKLPKEIVFLGN</sequence>
<name>A0ABQ4JUV3_SALAC</name>
<dbReference type="Proteomes" id="UP000677457">
    <property type="component" value="Unassembled WGS sequence"/>
</dbReference>
<reference evidence="1 2" key="1">
    <citation type="submission" date="2021-03" db="EMBL/GenBank/DDBJ databases">
        <title>Whole genome shotgun sequence of Salinispora arenicola NBRC 105043.</title>
        <authorList>
            <person name="Komaki H."/>
            <person name="Tamura T."/>
        </authorList>
    </citation>
    <scope>NUCLEOTIDE SEQUENCE [LARGE SCALE GENOMIC DNA]</scope>
    <source>
        <strain evidence="1 2">NBRC 105043</strain>
    </source>
</reference>
<proteinExistence type="predicted"/>